<dbReference type="Proteomes" id="UP000886890">
    <property type="component" value="Unassembled WGS sequence"/>
</dbReference>
<feature type="binding site" evidence="10">
    <location>
        <position position="252"/>
    </location>
    <ligand>
        <name>Zn(2+)</name>
        <dbReference type="ChEBI" id="CHEBI:29105"/>
    </ligand>
</feature>
<evidence type="ECO:0000256" key="2">
    <source>
        <dbReference type="ARBA" id="ARBA00022517"/>
    </source>
</evidence>
<name>A0A9D1XF97_9FIRM</name>
<dbReference type="EC" id="3.6.1.-" evidence="10"/>
<dbReference type="SUPFAM" id="SSF52540">
    <property type="entry name" value="P-loop containing nucleoside triphosphate hydrolases"/>
    <property type="match status" value="1"/>
</dbReference>
<dbReference type="PANTHER" id="PTHR32120">
    <property type="entry name" value="SMALL RIBOSOMAL SUBUNIT BIOGENESIS GTPASE RSGA"/>
    <property type="match status" value="1"/>
</dbReference>
<evidence type="ECO:0000256" key="8">
    <source>
        <dbReference type="ARBA" id="ARBA00022884"/>
    </source>
</evidence>
<feature type="binding site" evidence="10">
    <location>
        <begin position="165"/>
        <end position="173"/>
    </location>
    <ligand>
        <name>GTP</name>
        <dbReference type="ChEBI" id="CHEBI:37565"/>
    </ligand>
</feature>
<gene>
    <name evidence="10 13" type="primary">rsgA</name>
    <name evidence="13" type="ORF">H9734_04770</name>
</gene>
<dbReference type="EMBL" id="DXEK01000077">
    <property type="protein sequence ID" value="HIX76895.1"/>
    <property type="molecule type" value="Genomic_DNA"/>
</dbReference>
<dbReference type="InterPro" id="IPR030378">
    <property type="entry name" value="G_CP_dom"/>
</dbReference>
<comment type="caution">
    <text evidence="13">The sequence shown here is derived from an EMBL/GenBank/DDBJ whole genome shotgun (WGS) entry which is preliminary data.</text>
</comment>
<feature type="binding site" evidence="10">
    <location>
        <position position="247"/>
    </location>
    <ligand>
        <name>Zn(2+)</name>
        <dbReference type="ChEBI" id="CHEBI:29105"/>
    </ligand>
</feature>
<proteinExistence type="inferred from homology"/>
<comment type="cofactor">
    <cofactor evidence="10">
        <name>Zn(2+)</name>
        <dbReference type="ChEBI" id="CHEBI:29105"/>
    </cofactor>
    <text evidence="10">Binds 1 zinc ion per subunit.</text>
</comment>
<dbReference type="GO" id="GO:0003924">
    <property type="term" value="F:GTPase activity"/>
    <property type="evidence" value="ECO:0007669"/>
    <property type="project" value="UniProtKB-UniRule"/>
</dbReference>
<evidence type="ECO:0000256" key="9">
    <source>
        <dbReference type="ARBA" id="ARBA00023134"/>
    </source>
</evidence>
<dbReference type="Pfam" id="PF16745">
    <property type="entry name" value="RsgA_N"/>
    <property type="match status" value="1"/>
</dbReference>
<evidence type="ECO:0000313" key="13">
    <source>
        <dbReference type="EMBL" id="HIX76895.1"/>
    </source>
</evidence>
<feature type="binding site" evidence="10">
    <location>
        <position position="254"/>
    </location>
    <ligand>
        <name>Zn(2+)</name>
        <dbReference type="ChEBI" id="CHEBI:29105"/>
    </ligand>
</feature>
<dbReference type="CDD" id="cd01854">
    <property type="entry name" value="YjeQ_EngC"/>
    <property type="match status" value="1"/>
</dbReference>
<dbReference type="HAMAP" id="MF_01820">
    <property type="entry name" value="GTPase_RsgA"/>
    <property type="match status" value="1"/>
</dbReference>
<dbReference type="NCBIfam" id="TIGR00157">
    <property type="entry name" value="ribosome small subunit-dependent GTPase A"/>
    <property type="match status" value="1"/>
</dbReference>
<comment type="subunit">
    <text evidence="10">Monomer. Associates with 30S ribosomal subunit, binds 16S rRNA.</text>
</comment>
<evidence type="ECO:0000256" key="7">
    <source>
        <dbReference type="ARBA" id="ARBA00022833"/>
    </source>
</evidence>
<keyword evidence="7 10" id="KW-0862">Zinc</keyword>
<evidence type="ECO:0000256" key="6">
    <source>
        <dbReference type="ARBA" id="ARBA00022801"/>
    </source>
</evidence>
<protein>
    <recommendedName>
        <fullName evidence="10">Small ribosomal subunit biogenesis GTPase RsgA</fullName>
        <ecNumber evidence="10">3.6.1.-</ecNumber>
    </recommendedName>
</protein>
<keyword evidence="1 10" id="KW-0963">Cytoplasm</keyword>
<reference evidence="13" key="1">
    <citation type="journal article" date="2021" name="PeerJ">
        <title>Extensive microbial diversity within the chicken gut microbiome revealed by metagenomics and culture.</title>
        <authorList>
            <person name="Gilroy R."/>
            <person name="Ravi A."/>
            <person name="Getino M."/>
            <person name="Pursley I."/>
            <person name="Horton D.L."/>
            <person name="Alikhan N.F."/>
            <person name="Baker D."/>
            <person name="Gharbi K."/>
            <person name="Hall N."/>
            <person name="Watson M."/>
            <person name="Adriaenssens E.M."/>
            <person name="Foster-Nyarko E."/>
            <person name="Jarju S."/>
            <person name="Secka A."/>
            <person name="Antonio M."/>
            <person name="Oren A."/>
            <person name="Chaudhuri R.R."/>
            <person name="La Ragione R."/>
            <person name="Hildebrand F."/>
            <person name="Pallen M.J."/>
        </authorList>
    </citation>
    <scope>NUCLEOTIDE SEQUENCE</scope>
    <source>
        <strain evidence="13">CHK183-1962</strain>
    </source>
</reference>
<sequence>MKGRIIKGIAGFYYVDTGESGIYECKAKGIFRKDKKKPLVGDHVEIEILSEDEKTGNLTELLERKNELIRPAVANVDQALVIFALEDPKPNVALLDRFLVMMEQQEVPAAVCFNKDDLAGPEKAEEMRKIYEDCGYPVFLCSAAKKEGIDALREYLDGKTTVVAGPSGVGKSSLTNLFQSEIHMETGEISRKLKRGRHTTRHAQLIPLGKDTWLCDTPGFTSLYTENMEKEELRGYFPEFRPLEGSCRFQGCVHVKEPGCAVKNALEQGRIHRSRYENYVMFYEELKEQEKRRY</sequence>
<dbReference type="GO" id="GO:0019843">
    <property type="term" value="F:rRNA binding"/>
    <property type="evidence" value="ECO:0007669"/>
    <property type="project" value="UniProtKB-KW"/>
</dbReference>
<evidence type="ECO:0000259" key="12">
    <source>
        <dbReference type="PROSITE" id="PS51721"/>
    </source>
</evidence>
<dbReference type="Gene3D" id="2.40.50.140">
    <property type="entry name" value="Nucleic acid-binding proteins"/>
    <property type="match status" value="1"/>
</dbReference>
<keyword evidence="9 10" id="KW-0342">GTP-binding</keyword>
<dbReference type="InterPro" id="IPR004881">
    <property type="entry name" value="Ribosome_biogen_GTPase_RsgA"/>
</dbReference>
<dbReference type="SUPFAM" id="SSF50249">
    <property type="entry name" value="Nucleic acid-binding proteins"/>
    <property type="match status" value="1"/>
</dbReference>
<dbReference type="InterPro" id="IPR027417">
    <property type="entry name" value="P-loop_NTPase"/>
</dbReference>
<feature type="binding site" evidence="10">
    <location>
        <begin position="114"/>
        <end position="117"/>
    </location>
    <ligand>
        <name>GTP</name>
        <dbReference type="ChEBI" id="CHEBI:37565"/>
    </ligand>
</feature>
<dbReference type="Gene3D" id="1.10.40.50">
    <property type="entry name" value="Probable gtpase engc, domain 3"/>
    <property type="match status" value="1"/>
</dbReference>
<feature type="binding site" evidence="10">
    <location>
        <position position="260"/>
    </location>
    <ligand>
        <name>Zn(2+)</name>
        <dbReference type="ChEBI" id="CHEBI:29105"/>
    </ligand>
</feature>
<dbReference type="CDD" id="cd04466">
    <property type="entry name" value="S1_YloQ_GTPase"/>
    <property type="match status" value="1"/>
</dbReference>
<reference evidence="13" key="2">
    <citation type="submission" date="2021-04" db="EMBL/GenBank/DDBJ databases">
        <authorList>
            <person name="Gilroy R."/>
        </authorList>
    </citation>
    <scope>NUCLEOTIDE SEQUENCE</scope>
    <source>
        <strain evidence="13">CHK183-1962</strain>
    </source>
</reference>
<evidence type="ECO:0000313" key="14">
    <source>
        <dbReference type="Proteomes" id="UP000886890"/>
    </source>
</evidence>
<dbReference type="PROSITE" id="PS50936">
    <property type="entry name" value="ENGC_GTPASE"/>
    <property type="match status" value="1"/>
</dbReference>
<evidence type="ECO:0000259" key="11">
    <source>
        <dbReference type="PROSITE" id="PS50936"/>
    </source>
</evidence>
<dbReference type="AlphaFoldDB" id="A0A9D1XF97"/>
<dbReference type="InterPro" id="IPR031944">
    <property type="entry name" value="RsgA_N"/>
</dbReference>
<feature type="domain" description="EngC GTPase" evidence="11">
    <location>
        <begin position="74"/>
        <end position="221"/>
    </location>
</feature>
<dbReference type="Gene3D" id="3.40.50.300">
    <property type="entry name" value="P-loop containing nucleotide triphosphate hydrolases"/>
    <property type="match status" value="1"/>
</dbReference>
<comment type="function">
    <text evidence="10">One of several proteins that assist in the late maturation steps of the functional core of the 30S ribosomal subunit. Helps release RbfA from mature subunits. May play a role in the assembly of ribosomal proteins into the subunit. Circularly permuted GTPase that catalyzes slow GTP hydrolysis, GTPase activity is stimulated by the 30S ribosomal subunit.</text>
</comment>
<evidence type="ECO:0000256" key="10">
    <source>
        <dbReference type="HAMAP-Rule" id="MF_01820"/>
    </source>
</evidence>
<dbReference type="InterPro" id="IPR010914">
    <property type="entry name" value="RsgA_GTPase_dom"/>
</dbReference>
<dbReference type="GO" id="GO:0005737">
    <property type="term" value="C:cytoplasm"/>
    <property type="evidence" value="ECO:0007669"/>
    <property type="project" value="UniProtKB-SubCell"/>
</dbReference>
<organism evidence="13 14">
    <name type="scientific">Candidatus Fusicatenibacter merdavium</name>
    <dbReference type="NCBI Taxonomy" id="2838600"/>
    <lineage>
        <taxon>Bacteria</taxon>
        <taxon>Bacillati</taxon>
        <taxon>Bacillota</taxon>
        <taxon>Clostridia</taxon>
        <taxon>Lachnospirales</taxon>
        <taxon>Lachnospiraceae</taxon>
        <taxon>Fusicatenibacter</taxon>
    </lineage>
</organism>
<keyword evidence="6 10" id="KW-0378">Hydrolase</keyword>
<comment type="subcellular location">
    <subcellularLocation>
        <location evidence="10">Cytoplasm</location>
    </subcellularLocation>
</comment>
<keyword evidence="4 10" id="KW-0699">rRNA-binding</keyword>
<accession>A0A9D1XF97</accession>
<keyword evidence="8 10" id="KW-0694">RNA-binding</keyword>
<comment type="similarity">
    <text evidence="10">Belongs to the TRAFAC class YlqF/YawG GTPase family. RsgA subfamily.</text>
</comment>
<dbReference type="GO" id="GO:0046872">
    <property type="term" value="F:metal ion binding"/>
    <property type="evidence" value="ECO:0007669"/>
    <property type="project" value="UniProtKB-KW"/>
</dbReference>
<keyword evidence="3 10" id="KW-0479">Metal-binding</keyword>
<dbReference type="PANTHER" id="PTHR32120:SF11">
    <property type="entry name" value="SMALL RIBOSOMAL SUBUNIT BIOGENESIS GTPASE RSGA 1, MITOCHONDRIAL-RELATED"/>
    <property type="match status" value="1"/>
</dbReference>
<evidence type="ECO:0000256" key="4">
    <source>
        <dbReference type="ARBA" id="ARBA00022730"/>
    </source>
</evidence>
<evidence type="ECO:0000256" key="3">
    <source>
        <dbReference type="ARBA" id="ARBA00022723"/>
    </source>
</evidence>
<evidence type="ECO:0000256" key="1">
    <source>
        <dbReference type="ARBA" id="ARBA00022490"/>
    </source>
</evidence>
<dbReference type="PROSITE" id="PS51721">
    <property type="entry name" value="G_CP"/>
    <property type="match status" value="1"/>
</dbReference>
<dbReference type="GO" id="GO:0042274">
    <property type="term" value="P:ribosomal small subunit biogenesis"/>
    <property type="evidence" value="ECO:0007669"/>
    <property type="project" value="UniProtKB-UniRule"/>
</dbReference>
<evidence type="ECO:0000256" key="5">
    <source>
        <dbReference type="ARBA" id="ARBA00022741"/>
    </source>
</evidence>
<keyword evidence="5 10" id="KW-0547">Nucleotide-binding</keyword>
<feature type="domain" description="CP-type G" evidence="12">
    <location>
        <begin position="65"/>
        <end position="223"/>
    </location>
</feature>
<dbReference type="Pfam" id="PF03193">
    <property type="entry name" value="RsgA_GTPase"/>
    <property type="match status" value="1"/>
</dbReference>
<keyword evidence="2 10" id="KW-0690">Ribosome biogenesis</keyword>
<dbReference type="GO" id="GO:0005525">
    <property type="term" value="F:GTP binding"/>
    <property type="evidence" value="ECO:0007669"/>
    <property type="project" value="UniProtKB-UniRule"/>
</dbReference>
<dbReference type="InterPro" id="IPR012340">
    <property type="entry name" value="NA-bd_OB-fold"/>
</dbReference>